<gene>
    <name evidence="1" type="ordered locus">SELR_pSRC400310</name>
</gene>
<accession>I0GV95</accession>
<dbReference type="KEGG" id="sri:SELR_pSRC400310"/>
<name>I0GV95_SELRL</name>
<evidence type="ECO:0000313" key="2">
    <source>
        <dbReference type="Proteomes" id="UP000007887"/>
    </source>
</evidence>
<dbReference type="Proteomes" id="UP000007887">
    <property type="component" value="Plasmid pSRC4"/>
</dbReference>
<dbReference type="AlphaFoldDB" id="I0GV95"/>
<evidence type="ECO:0000313" key="1">
    <source>
        <dbReference type="EMBL" id="BAL84682.1"/>
    </source>
</evidence>
<sequence length="190" mass="21370">MFAMFNRFKTPINIYGKEPEKAVFARVGKTGSSNFKSNFVYSVLLSEKTKLENGDIFTAKTGLQKKESTFLVISVRRADESIQATVYRCNGVADIYRATPEYDEFDQVIGNTIKLVDSVAVNHTTVNAQMRLLNAGLLPSTTKEFRMPKCDIKEMDRIILDGEKYCVDAIDKTKFDGLLAVQTSNDNRTL</sequence>
<protein>
    <submittedName>
        <fullName evidence="1">Uncharacterized protein</fullName>
    </submittedName>
</protein>
<proteinExistence type="predicted"/>
<organism evidence="1 2">
    <name type="scientific">Selenomonas ruminantium subsp. lactilytica (strain NBRC 103574 / TAM6421)</name>
    <dbReference type="NCBI Taxonomy" id="927704"/>
    <lineage>
        <taxon>Bacteria</taxon>
        <taxon>Bacillati</taxon>
        <taxon>Bacillota</taxon>
        <taxon>Negativicutes</taxon>
        <taxon>Selenomonadales</taxon>
        <taxon>Selenomonadaceae</taxon>
        <taxon>Selenomonas</taxon>
    </lineage>
</organism>
<reference evidence="1 2" key="1">
    <citation type="submission" date="2011-10" db="EMBL/GenBank/DDBJ databases">
        <title>Whole genome sequence of Selenomonas ruminantium subsp. lactilytica TAM6421.</title>
        <authorList>
            <person name="Oguchi A."/>
            <person name="Ankai A."/>
            <person name="Kaneko J."/>
            <person name="Yamada-Narita S."/>
            <person name="Fukui S."/>
            <person name="Takahashi M."/>
            <person name="Onodera T."/>
            <person name="Kojima S."/>
            <person name="Fushimi T."/>
            <person name="Abe N."/>
            <person name="Kamio Y."/>
            <person name="Yamazaki S."/>
            <person name="Fujita N."/>
        </authorList>
    </citation>
    <scope>NUCLEOTIDE SEQUENCE [LARGE SCALE GENOMIC DNA]</scope>
    <source>
        <strain evidence="2">NBRC 103574 / TAM6421</strain>
        <plasmid evidence="1 2">pSRC4</plasmid>
    </source>
</reference>
<dbReference type="HOGENOM" id="CLU_1427096_0_0_9"/>
<dbReference type="EMBL" id="AP012294">
    <property type="protein sequence ID" value="BAL84682.1"/>
    <property type="molecule type" value="Genomic_DNA"/>
</dbReference>
<geneLocation type="plasmid" evidence="1 2">
    <name>pSRC4</name>
</geneLocation>
<dbReference type="PATRIC" id="fig|927704.6.peg.3446"/>
<keyword evidence="1" id="KW-0614">Plasmid</keyword>